<dbReference type="OrthoDB" id="8576060at2"/>
<evidence type="ECO:0000256" key="2">
    <source>
        <dbReference type="ARBA" id="ARBA00022692"/>
    </source>
</evidence>
<evidence type="ECO:0000313" key="6">
    <source>
        <dbReference type="EMBL" id="QEL11803.1"/>
    </source>
</evidence>
<dbReference type="PANTHER" id="PTHR37422:SF13">
    <property type="entry name" value="LIPOPOLYSACCHARIDE BIOSYNTHESIS PROTEIN PA4999-RELATED"/>
    <property type="match status" value="1"/>
</dbReference>
<accession>A0A1S1NP28</accession>
<evidence type="ECO:0000256" key="1">
    <source>
        <dbReference type="ARBA" id="ARBA00004141"/>
    </source>
</evidence>
<gene>
    <name evidence="6" type="ORF">FY550_12075</name>
</gene>
<dbReference type="InterPro" id="IPR051533">
    <property type="entry name" value="WaaL-like"/>
</dbReference>
<dbReference type="PANTHER" id="PTHR37422">
    <property type="entry name" value="TEICHURONIC ACID BIOSYNTHESIS PROTEIN TUAE"/>
    <property type="match status" value="1"/>
</dbReference>
<organism evidence="6 7">
    <name type="scientific">Kushneria phosphatilytica</name>
    <dbReference type="NCBI Taxonomy" id="657387"/>
    <lineage>
        <taxon>Bacteria</taxon>
        <taxon>Pseudomonadati</taxon>
        <taxon>Pseudomonadota</taxon>
        <taxon>Gammaproteobacteria</taxon>
        <taxon>Oceanospirillales</taxon>
        <taxon>Halomonadaceae</taxon>
        <taxon>Kushneria</taxon>
    </lineage>
</organism>
<dbReference type="Pfam" id="PF04932">
    <property type="entry name" value="Wzy_C"/>
    <property type="match status" value="1"/>
</dbReference>
<keyword evidence="2" id="KW-0812">Transmembrane</keyword>
<reference evidence="6 7" key="1">
    <citation type="submission" date="2019-08" db="EMBL/GenBank/DDBJ databases">
        <title>Complete genome sequence of Kushneria sp. YCWA18, a halophilic phosphate-solubilizing bacterium isolated from Daqiao saltern in China.</title>
        <authorList>
            <person name="Du G.-X."/>
            <person name="Qu L.-Y."/>
        </authorList>
    </citation>
    <scope>NUCLEOTIDE SEQUENCE [LARGE SCALE GENOMIC DNA]</scope>
    <source>
        <strain evidence="6 7">YCWA18</strain>
    </source>
</reference>
<evidence type="ECO:0000256" key="3">
    <source>
        <dbReference type="ARBA" id="ARBA00022989"/>
    </source>
</evidence>
<keyword evidence="6" id="KW-0436">Ligase</keyword>
<dbReference type="GO" id="GO:0016874">
    <property type="term" value="F:ligase activity"/>
    <property type="evidence" value="ECO:0007669"/>
    <property type="project" value="UniProtKB-KW"/>
</dbReference>
<evidence type="ECO:0000256" key="4">
    <source>
        <dbReference type="ARBA" id="ARBA00023136"/>
    </source>
</evidence>
<dbReference type="Proteomes" id="UP000322553">
    <property type="component" value="Chromosome"/>
</dbReference>
<dbReference type="STRING" id="657387.BH688_11000"/>
<evidence type="ECO:0000313" key="7">
    <source>
        <dbReference type="Proteomes" id="UP000322553"/>
    </source>
</evidence>
<keyword evidence="4" id="KW-0472">Membrane</keyword>
<name>A0A1S1NP28_9GAMM</name>
<dbReference type="AlphaFoldDB" id="A0A1S1NP28"/>
<dbReference type="InterPro" id="IPR007016">
    <property type="entry name" value="O-antigen_ligase-rel_domated"/>
</dbReference>
<keyword evidence="3" id="KW-1133">Transmembrane helix</keyword>
<dbReference type="EMBL" id="CP043420">
    <property type="protein sequence ID" value="QEL11803.1"/>
    <property type="molecule type" value="Genomic_DNA"/>
</dbReference>
<feature type="domain" description="O-antigen ligase-related" evidence="5">
    <location>
        <begin position="213"/>
        <end position="383"/>
    </location>
</feature>
<keyword evidence="7" id="KW-1185">Reference proteome</keyword>
<dbReference type="RefSeq" id="WP_070979463.1">
    <property type="nucleotide sequence ID" value="NZ_CP043420.1"/>
</dbReference>
<proteinExistence type="predicted"/>
<dbReference type="KEGG" id="kuy:FY550_12075"/>
<protein>
    <submittedName>
        <fullName evidence="6">O-antigen ligase family protein</fullName>
    </submittedName>
</protein>
<sequence>MISALPLPSQPHHHSKTERWCHLIGLVSLFIYAFTWQLSLDISRSFEPLIMLVYVIALCAHPQRLHMLRDPLWGLLGIWVVLQFVTIPIANALFPDHADAQIKDMRHLSKVFFILPIAWLLAGRTRNGLWMLSLLFVGMLLGGLFLGESWSTLAHYIQAGKRPRLGFKNWEHAGVCAGVMMIALSCFLPRFLRWSGSLDSGLMHWGTRLGYTLAVILAVTGWLITRTRASWLGIVVILLIALIGVLWLLGRGHVRSRRTRFAILYGFIGLALVMTVIGALFGDAIISRVFAEHHVVLEVLSGDLSNVPYSSIGFRIHAWHYALQLIAERPWFGWGPQSHIPLLLSAPNPELKAQAVSENLTHFHNSYITLLVGNGVLGFAMFVAIAGVVGRAAWQSWRQGAMPNDVMIFLSLFFIFWVIVNCFESYVGYRTGIYLDGLIGGLAYSYAMRLRLEGMNKATSKTGKITRENG</sequence>
<dbReference type="GO" id="GO:0016020">
    <property type="term" value="C:membrane"/>
    <property type="evidence" value="ECO:0007669"/>
    <property type="project" value="UniProtKB-SubCell"/>
</dbReference>
<comment type="subcellular location">
    <subcellularLocation>
        <location evidence="1">Membrane</location>
        <topology evidence="1">Multi-pass membrane protein</topology>
    </subcellularLocation>
</comment>
<evidence type="ECO:0000259" key="5">
    <source>
        <dbReference type="Pfam" id="PF04932"/>
    </source>
</evidence>